<proteinExistence type="predicted"/>
<dbReference type="RefSeq" id="WP_397676974.1">
    <property type="nucleotide sequence ID" value="NZ_JBIRFW010000016.1"/>
</dbReference>
<dbReference type="Proteomes" id="UP001610990">
    <property type="component" value="Unassembled WGS sequence"/>
</dbReference>
<dbReference type="SUPFAM" id="SSF56601">
    <property type="entry name" value="beta-lactamase/transpeptidase-like"/>
    <property type="match status" value="1"/>
</dbReference>
<dbReference type="EC" id="3.-.-.-" evidence="2"/>
<keyword evidence="2" id="KW-0378">Hydrolase</keyword>
<reference evidence="2 3" key="1">
    <citation type="submission" date="2024-10" db="EMBL/GenBank/DDBJ databases">
        <title>The Natural Products Discovery Center: Release of the First 8490 Sequenced Strains for Exploring Actinobacteria Biosynthetic Diversity.</title>
        <authorList>
            <person name="Kalkreuter E."/>
            <person name="Kautsar S.A."/>
            <person name="Yang D."/>
            <person name="Bader C.D."/>
            <person name="Teijaro C.N."/>
            <person name="Fluegel L."/>
            <person name="Davis C.M."/>
            <person name="Simpson J.R."/>
            <person name="Lauterbach L."/>
            <person name="Steele A.D."/>
            <person name="Gui C."/>
            <person name="Meng S."/>
            <person name="Li G."/>
            <person name="Viehrig K."/>
            <person name="Ye F."/>
            <person name="Su P."/>
            <person name="Kiefer A.F."/>
            <person name="Nichols A."/>
            <person name="Cepeda A.J."/>
            <person name="Yan W."/>
            <person name="Fan B."/>
            <person name="Jiang Y."/>
            <person name="Adhikari A."/>
            <person name="Zheng C.-J."/>
            <person name="Schuster L."/>
            <person name="Cowan T.M."/>
            <person name="Smanski M.J."/>
            <person name="Chevrette M.G."/>
            <person name="De Carvalho L.P.S."/>
            <person name="Shen B."/>
        </authorList>
    </citation>
    <scope>NUCLEOTIDE SEQUENCE [LARGE SCALE GENOMIC DNA]</scope>
    <source>
        <strain evidence="2 3">NPDC018013</strain>
    </source>
</reference>
<gene>
    <name evidence="2" type="ORF">ACH4GP_37070</name>
</gene>
<organism evidence="2 3">
    <name type="scientific">Streptomyces celluloflavus</name>
    <dbReference type="NCBI Taxonomy" id="58344"/>
    <lineage>
        <taxon>Bacteria</taxon>
        <taxon>Bacillati</taxon>
        <taxon>Actinomycetota</taxon>
        <taxon>Actinomycetes</taxon>
        <taxon>Kitasatosporales</taxon>
        <taxon>Streptomycetaceae</taxon>
        <taxon>Streptomyces</taxon>
    </lineage>
</organism>
<sequence>MTDSTISADNTGSADSTATTEHWAARLAELSARHSVPGANLGILHRGRLIVETAAGWANSGAGIEATTETLFQIGSISKVWTTTVAMALVDEGLLDLDAPIVSVLPELRLADESLTQGVTLRHLLTHTSGIDGDVFTDTGRGDDCLEKFTALLADVAPNHPVDATMSYCNAGFTLLGRVLEYVTGVQWDELMRERLFRPLGLTHTVTLPEEALRFRAALGHLGEPPAPSPQWGLMRSAGPAGLISSIPRDVLAFARLHLRGGTTEEGTALLSDKSVTAMQTRQVALPDPYLLGDHWGLGWMLDTWDGHPVYGHDGGTIGQSAFLRVLPDADLAICLLTNGGDTGGLYRDLFGEITRELAGVTMRAGIEPAKDPAPVDPAPYLGVYERRGVRMEVVTRDGGLALRQRNTGPLAAVLDAGAEVEFAMHPVEPGVFVVQSPGTTGWIPAVFYALADGTPYLHFGARATPKVG</sequence>
<name>A0ABW7RPB5_9ACTN</name>
<dbReference type="EMBL" id="JBIRGH010000038">
    <property type="protein sequence ID" value="MFH8589924.1"/>
    <property type="molecule type" value="Genomic_DNA"/>
</dbReference>
<dbReference type="InterPro" id="IPR001466">
    <property type="entry name" value="Beta-lactam-related"/>
</dbReference>
<accession>A0ABW7RPB5</accession>
<evidence type="ECO:0000259" key="1">
    <source>
        <dbReference type="Pfam" id="PF00144"/>
    </source>
</evidence>
<feature type="domain" description="Beta-lactamase-related" evidence="1">
    <location>
        <begin position="25"/>
        <end position="344"/>
    </location>
</feature>
<dbReference type="InterPro" id="IPR012338">
    <property type="entry name" value="Beta-lactam/transpept-like"/>
</dbReference>
<comment type="caution">
    <text evidence="2">The sequence shown here is derived from an EMBL/GenBank/DDBJ whole genome shotgun (WGS) entry which is preliminary data.</text>
</comment>
<keyword evidence="3" id="KW-1185">Reference proteome</keyword>
<dbReference type="PANTHER" id="PTHR46825:SF8">
    <property type="entry name" value="BETA-LACTAMASE-RELATED"/>
    <property type="match status" value="1"/>
</dbReference>
<dbReference type="GO" id="GO:0016787">
    <property type="term" value="F:hydrolase activity"/>
    <property type="evidence" value="ECO:0007669"/>
    <property type="project" value="UniProtKB-KW"/>
</dbReference>
<protein>
    <submittedName>
        <fullName evidence="2">Serine hydrolase domain-containing protein</fullName>
        <ecNumber evidence="2">3.-.-.-</ecNumber>
    </submittedName>
</protein>
<dbReference type="Pfam" id="PF00144">
    <property type="entry name" value="Beta-lactamase"/>
    <property type="match status" value="1"/>
</dbReference>
<dbReference type="Gene3D" id="3.40.710.10">
    <property type="entry name" value="DD-peptidase/beta-lactamase superfamily"/>
    <property type="match status" value="1"/>
</dbReference>
<dbReference type="PANTHER" id="PTHR46825">
    <property type="entry name" value="D-ALANYL-D-ALANINE-CARBOXYPEPTIDASE/ENDOPEPTIDASE AMPH"/>
    <property type="match status" value="1"/>
</dbReference>
<evidence type="ECO:0000313" key="3">
    <source>
        <dbReference type="Proteomes" id="UP001610990"/>
    </source>
</evidence>
<evidence type="ECO:0000313" key="2">
    <source>
        <dbReference type="EMBL" id="MFH8589924.1"/>
    </source>
</evidence>
<dbReference type="InterPro" id="IPR050491">
    <property type="entry name" value="AmpC-like"/>
</dbReference>